<protein>
    <submittedName>
        <fullName evidence="1">Uncharacterized protein</fullName>
    </submittedName>
</protein>
<evidence type="ECO:0000313" key="1">
    <source>
        <dbReference type="EMBL" id="KAH6837124.1"/>
    </source>
</evidence>
<comment type="caution">
    <text evidence="1">The sequence shown here is derived from an EMBL/GenBank/DDBJ whole genome shotgun (WGS) entry which is preliminary data.</text>
</comment>
<proteinExistence type="predicted"/>
<dbReference type="EMBL" id="SDAM02000019">
    <property type="protein sequence ID" value="KAH6837124.1"/>
    <property type="molecule type" value="Genomic_DNA"/>
</dbReference>
<reference evidence="1 2" key="1">
    <citation type="journal article" date="2021" name="Nat. Commun.">
        <title>Incipient diploidization of the medicinal plant Perilla within 10,000 years.</title>
        <authorList>
            <person name="Zhang Y."/>
            <person name="Shen Q."/>
            <person name="Leng L."/>
            <person name="Zhang D."/>
            <person name="Chen S."/>
            <person name="Shi Y."/>
            <person name="Ning Z."/>
            <person name="Chen S."/>
        </authorList>
    </citation>
    <scope>NUCLEOTIDE SEQUENCE [LARGE SCALE GENOMIC DNA]</scope>
    <source>
        <strain evidence="2">cv. PC099</strain>
    </source>
</reference>
<dbReference type="AlphaFoldDB" id="A0AAD4JPP5"/>
<dbReference type="Proteomes" id="UP001190926">
    <property type="component" value="Unassembled WGS sequence"/>
</dbReference>
<name>A0AAD4JPP5_PERFH</name>
<organism evidence="1 2">
    <name type="scientific">Perilla frutescens var. hirtella</name>
    <name type="common">Perilla citriodora</name>
    <name type="synonym">Perilla setoyensis</name>
    <dbReference type="NCBI Taxonomy" id="608512"/>
    <lineage>
        <taxon>Eukaryota</taxon>
        <taxon>Viridiplantae</taxon>
        <taxon>Streptophyta</taxon>
        <taxon>Embryophyta</taxon>
        <taxon>Tracheophyta</taxon>
        <taxon>Spermatophyta</taxon>
        <taxon>Magnoliopsida</taxon>
        <taxon>eudicotyledons</taxon>
        <taxon>Gunneridae</taxon>
        <taxon>Pentapetalae</taxon>
        <taxon>asterids</taxon>
        <taxon>lamiids</taxon>
        <taxon>Lamiales</taxon>
        <taxon>Lamiaceae</taxon>
        <taxon>Nepetoideae</taxon>
        <taxon>Elsholtzieae</taxon>
        <taxon>Perilla</taxon>
    </lineage>
</organism>
<gene>
    <name evidence="1" type="ORF">C2S53_017294</name>
</gene>
<keyword evidence="2" id="KW-1185">Reference proteome</keyword>
<sequence>MLRRGLTISLFSNSTVVLGRRKRRRNGGTIRLGSRRRGFCMGARPVVHWGVVAPLRVLKKIIIRMAANGRLVEAYCWSLPFLRPHLFPLC</sequence>
<evidence type="ECO:0000313" key="2">
    <source>
        <dbReference type="Proteomes" id="UP001190926"/>
    </source>
</evidence>
<accession>A0AAD4JPP5</accession>